<gene>
    <name evidence="1" type="ORF">NQ315_017281</name>
</gene>
<reference evidence="1 2" key="1">
    <citation type="journal article" date="2023" name="Insect Mol. Biol.">
        <title>Genome sequencing provides insights into the evolution of gene families encoding plant cell wall-degrading enzymes in longhorned beetles.</title>
        <authorList>
            <person name="Shin N.R."/>
            <person name="Okamura Y."/>
            <person name="Kirsch R."/>
            <person name="Pauchet Y."/>
        </authorList>
    </citation>
    <scope>NUCLEOTIDE SEQUENCE [LARGE SCALE GENOMIC DNA]</scope>
    <source>
        <strain evidence="1">EAD_L_NR</strain>
    </source>
</reference>
<dbReference type="EMBL" id="JANEYG010000309">
    <property type="protein sequence ID" value="KAJ8910388.1"/>
    <property type="molecule type" value="Genomic_DNA"/>
</dbReference>
<dbReference type="AlphaFoldDB" id="A0AAV8V8F8"/>
<accession>A0AAV8V8F8</accession>
<proteinExistence type="predicted"/>
<feature type="non-terminal residue" evidence="1">
    <location>
        <position position="1"/>
    </location>
</feature>
<comment type="caution">
    <text evidence="1">The sequence shown here is derived from an EMBL/GenBank/DDBJ whole genome shotgun (WGS) entry which is preliminary data.</text>
</comment>
<name>A0AAV8V8F8_9CUCU</name>
<evidence type="ECO:0000313" key="1">
    <source>
        <dbReference type="EMBL" id="KAJ8910388.1"/>
    </source>
</evidence>
<keyword evidence="2" id="KW-1185">Reference proteome</keyword>
<sequence length="82" mass="9345">SLKTDYHDHRPQKQGVTNTLIHLARNICEPNELDDKLNHLVTALNCNETLNDRSRGDPIPGKEEFVATTYLYHNEKSAVMIS</sequence>
<evidence type="ECO:0000313" key="2">
    <source>
        <dbReference type="Proteomes" id="UP001159042"/>
    </source>
</evidence>
<dbReference type="Proteomes" id="UP001159042">
    <property type="component" value="Unassembled WGS sequence"/>
</dbReference>
<protein>
    <submittedName>
        <fullName evidence="1">Uncharacterized protein</fullName>
    </submittedName>
</protein>
<organism evidence="1 2">
    <name type="scientific">Exocentrus adspersus</name>
    <dbReference type="NCBI Taxonomy" id="1586481"/>
    <lineage>
        <taxon>Eukaryota</taxon>
        <taxon>Metazoa</taxon>
        <taxon>Ecdysozoa</taxon>
        <taxon>Arthropoda</taxon>
        <taxon>Hexapoda</taxon>
        <taxon>Insecta</taxon>
        <taxon>Pterygota</taxon>
        <taxon>Neoptera</taxon>
        <taxon>Endopterygota</taxon>
        <taxon>Coleoptera</taxon>
        <taxon>Polyphaga</taxon>
        <taxon>Cucujiformia</taxon>
        <taxon>Chrysomeloidea</taxon>
        <taxon>Cerambycidae</taxon>
        <taxon>Lamiinae</taxon>
        <taxon>Acanthocinini</taxon>
        <taxon>Exocentrus</taxon>
    </lineage>
</organism>